<gene>
    <name evidence="1" type="ORF">BO66DRAFT_220551</name>
</gene>
<protein>
    <submittedName>
        <fullName evidence="1">Uncharacterized protein</fullName>
    </submittedName>
</protein>
<name>A0ACD1HIA6_9EURO</name>
<dbReference type="EMBL" id="KZ824939">
    <property type="protein sequence ID" value="RAH73364.1"/>
    <property type="molecule type" value="Genomic_DNA"/>
</dbReference>
<sequence>MCLSLSSVFPVLLPVFHKRCPSVSVAHAAPRGPSVVAKPRPKLEDKLRDSEEKDGGMFGKRDREIILFLRRGRPPSWPQRRFDGKKGGWG</sequence>
<proteinExistence type="predicted"/>
<evidence type="ECO:0000313" key="1">
    <source>
        <dbReference type="EMBL" id="RAH73364.1"/>
    </source>
</evidence>
<reference evidence="1" key="1">
    <citation type="submission" date="2018-02" db="EMBL/GenBank/DDBJ databases">
        <title>The genomes of Aspergillus section Nigri reveals drivers in fungal speciation.</title>
        <authorList>
            <consortium name="DOE Joint Genome Institute"/>
            <person name="Vesth T.C."/>
            <person name="Nybo J."/>
            <person name="Theobald S."/>
            <person name="Brandl J."/>
            <person name="Frisvad J.C."/>
            <person name="Nielsen K.F."/>
            <person name="Lyhne E.K."/>
            <person name="Kogle M.E."/>
            <person name="Kuo A."/>
            <person name="Riley R."/>
            <person name="Clum A."/>
            <person name="Nolan M."/>
            <person name="Lipzen A."/>
            <person name="Salamov A."/>
            <person name="Henrissat B."/>
            <person name="Wiebenga A."/>
            <person name="De vries R.P."/>
            <person name="Grigoriev I.V."/>
            <person name="Mortensen U.H."/>
            <person name="Andersen M.R."/>
            <person name="Baker S.E."/>
        </authorList>
    </citation>
    <scope>NUCLEOTIDE SEQUENCE</scope>
    <source>
        <strain evidence="1">CBS 121060</strain>
    </source>
</reference>
<keyword evidence="2" id="KW-1185">Reference proteome</keyword>
<accession>A0ACD1HIA6</accession>
<dbReference type="Proteomes" id="UP000249661">
    <property type="component" value="Unassembled WGS sequence"/>
</dbReference>
<evidence type="ECO:0000313" key="2">
    <source>
        <dbReference type="Proteomes" id="UP000249661"/>
    </source>
</evidence>
<organism evidence="1 2">
    <name type="scientific">Aspergillus aculeatinus CBS 121060</name>
    <dbReference type="NCBI Taxonomy" id="1448322"/>
    <lineage>
        <taxon>Eukaryota</taxon>
        <taxon>Fungi</taxon>
        <taxon>Dikarya</taxon>
        <taxon>Ascomycota</taxon>
        <taxon>Pezizomycotina</taxon>
        <taxon>Eurotiomycetes</taxon>
        <taxon>Eurotiomycetidae</taxon>
        <taxon>Eurotiales</taxon>
        <taxon>Aspergillaceae</taxon>
        <taxon>Aspergillus</taxon>
        <taxon>Aspergillus subgen. Circumdati</taxon>
    </lineage>
</organism>